<sequence length="243" mass="26596">MKQPDPDLLELPVTSLDGTVTDMQLVKTPQRLELHQASGGGVLYIDFVSGKSAHRRQFGGGRGQPLARAAGLKKGLNPTVLDATAGLGRDAFVLATLGCKVQLVERSPIIAALLQDGLDRALEDAAVRQIAARMELFSADAIIFMRGLKEAYRPEVVYLDPMYPHRKKSALVKKEMRVFRSLVGDDPDAAELLRTARECAIARVVVKRPAKADFLGEAEPTMSIKSPNTRYDVYIKRGLQTVD</sequence>
<dbReference type="EMBL" id="QFXE01000002">
    <property type="protein sequence ID" value="RDH88156.1"/>
    <property type="molecule type" value="Genomic_DNA"/>
</dbReference>
<keyword evidence="1" id="KW-0949">S-adenosyl-L-methionine</keyword>
<comment type="caution">
    <text evidence="1">Lacks conserved residue(s) required for the propagation of feature annotation.</text>
</comment>
<dbReference type="GO" id="GO:0008990">
    <property type="term" value="F:rRNA (guanine-N2-)-methyltransferase activity"/>
    <property type="evidence" value="ECO:0007669"/>
    <property type="project" value="UniProtKB-UniRule"/>
</dbReference>
<comment type="function">
    <text evidence="1">Specifically methylates the guanosine in position 1516 of 16S rRNA.</text>
</comment>
<dbReference type="PANTHER" id="PTHR36112">
    <property type="entry name" value="RIBOSOMAL RNA SMALL SUBUNIT METHYLTRANSFERASE J"/>
    <property type="match status" value="1"/>
</dbReference>
<comment type="similarity">
    <text evidence="1">Belongs to the methyltransferase superfamily. RsmJ family.</text>
</comment>
<feature type="binding site" evidence="1">
    <location>
        <begin position="89"/>
        <end position="90"/>
    </location>
    <ligand>
        <name>S-adenosyl-L-methionine</name>
        <dbReference type="ChEBI" id="CHEBI:59789"/>
    </ligand>
</feature>
<proteinExistence type="inferred from homology"/>
<feature type="binding site" evidence="1">
    <location>
        <position position="160"/>
    </location>
    <ligand>
        <name>S-adenosyl-L-methionine</name>
        <dbReference type="ChEBI" id="CHEBI:59789"/>
    </ligand>
</feature>
<keyword evidence="1" id="KW-0808">Transferase</keyword>
<accession>A0A370DSS2</accession>
<evidence type="ECO:0000256" key="1">
    <source>
        <dbReference type="HAMAP-Rule" id="MF_01523"/>
    </source>
</evidence>
<comment type="caution">
    <text evidence="2">The sequence shown here is derived from an EMBL/GenBank/DDBJ whole genome shotgun (WGS) entry which is preliminary data.</text>
</comment>
<dbReference type="GO" id="GO:0005737">
    <property type="term" value="C:cytoplasm"/>
    <property type="evidence" value="ECO:0007669"/>
    <property type="project" value="UniProtKB-SubCell"/>
</dbReference>
<dbReference type="Pfam" id="PF04445">
    <property type="entry name" value="SAM_MT"/>
    <property type="match status" value="1"/>
</dbReference>
<dbReference type="AlphaFoldDB" id="A0A370DSS2"/>
<dbReference type="PANTHER" id="PTHR36112:SF1">
    <property type="entry name" value="RIBOSOMAL RNA SMALL SUBUNIT METHYLTRANSFERASE J"/>
    <property type="match status" value="1"/>
</dbReference>
<reference evidence="2 3" key="1">
    <citation type="journal article" date="2018" name="ISME J.">
        <title>Endosymbiont genomes yield clues of tubeworm success.</title>
        <authorList>
            <person name="Li Y."/>
            <person name="Liles M.R."/>
            <person name="Halanych K.M."/>
        </authorList>
    </citation>
    <scope>NUCLEOTIDE SEQUENCE [LARGE SCALE GENOMIC DNA]</scope>
    <source>
        <strain evidence="2">A1462</strain>
    </source>
</reference>
<evidence type="ECO:0000313" key="2">
    <source>
        <dbReference type="EMBL" id="RDH88156.1"/>
    </source>
</evidence>
<comment type="catalytic activity">
    <reaction evidence="1">
        <text>guanosine(1516) in 16S rRNA + S-adenosyl-L-methionine = N(2)-methylguanosine(1516) in 16S rRNA + S-adenosyl-L-homocysteine + H(+)</text>
        <dbReference type="Rhea" id="RHEA:43220"/>
        <dbReference type="Rhea" id="RHEA-COMP:10412"/>
        <dbReference type="Rhea" id="RHEA-COMP:10413"/>
        <dbReference type="ChEBI" id="CHEBI:15378"/>
        <dbReference type="ChEBI" id="CHEBI:57856"/>
        <dbReference type="ChEBI" id="CHEBI:59789"/>
        <dbReference type="ChEBI" id="CHEBI:74269"/>
        <dbReference type="ChEBI" id="CHEBI:74481"/>
        <dbReference type="EC" id="2.1.1.242"/>
    </reaction>
</comment>
<keyword evidence="1" id="KW-0963">Cytoplasm</keyword>
<dbReference type="InterPro" id="IPR029063">
    <property type="entry name" value="SAM-dependent_MTases_sf"/>
</dbReference>
<dbReference type="InterPro" id="IPR007536">
    <property type="entry name" value="16SrRNA_methylTrfase_J"/>
</dbReference>
<gene>
    <name evidence="1" type="primary">rsmJ</name>
    <name evidence="2" type="ORF">DIZ78_01855</name>
</gene>
<comment type="subcellular location">
    <subcellularLocation>
        <location evidence="1">Cytoplasm</location>
    </subcellularLocation>
</comment>
<protein>
    <recommendedName>
        <fullName evidence="1">Ribosomal RNA small subunit methyltransferase J</fullName>
        <ecNumber evidence="1">2.1.1.242</ecNumber>
    </recommendedName>
    <alternativeName>
        <fullName evidence="1">16S rRNA m2G1516 methyltransferase</fullName>
    </alternativeName>
    <alternativeName>
        <fullName evidence="1">rRNA (guanine-N(2)-)-methyltransferase</fullName>
    </alternativeName>
</protein>
<dbReference type="SUPFAM" id="SSF53335">
    <property type="entry name" value="S-adenosyl-L-methionine-dependent methyltransferases"/>
    <property type="match status" value="1"/>
</dbReference>
<organism evidence="2 3">
    <name type="scientific">endosymbiont of Escarpia spicata</name>
    <dbReference type="NCBI Taxonomy" id="2200908"/>
    <lineage>
        <taxon>Bacteria</taxon>
        <taxon>Pseudomonadati</taxon>
        <taxon>Pseudomonadota</taxon>
        <taxon>Gammaproteobacteria</taxon>
        <taxon>sulfur-oxidizing symbionts</taxon>
    </lineage>
</organism>
<feature type="binding site" evidence="1">
    <location>
        <begin position="105"/>
        <end position="106"/>
    </location>
    <ligand>
        <name>S-adenosyl-L-methionine</name>
        <dbReference type="ChEBI" id="CHEBI:59789"/>
    </ligand>
</feature>
<keyword evidence="3" id="KW-1185">Reference proteome</keyword>
<dbReference type="Gene3D" id="3.40.50.150">
    <property type="entry name" value="Vaccinia Virus protein VP39"/>
    <property type="match status" value="1"/>
</dbReference>
<name>A0A370DSS2_9GAMM</name>
<evidence type="ECO:0000313" key="3">
    <source>
        <dbReference type="Proteomes" id="UP000254771"/>
    </source>
</evidence>
<dbReference type="EC" id="2.1.1.242" evidence="1"/>
<keyword evidence="1" id="KW-0698">rRNA processing</keyword>
<dbReference type="Proteomes" id="UP000254771">
    <property type="component" value="Unassembled WGS sequence"/>
</dbReference>
<dbReference type="HAMAP" id="MF_01523">
    <property type="entry name" value="16SrRNA_methyltr_J"/>
    <property type="match status" value="1"/>
</dbReference>
<keyword evidence="1 2" id="KW-0489">Methyltransferase</keyword>